<dbReference type="PROSITE" id="PS51782">
    <property type="entry name" value="LYSM"/>
    <property type="match status" value="1"/>
</dbReference>
<feature type="compositionally biased region" description="Low complexity" evidence="1">
    <location>
        <begin position="57"/>
        <end position="82"/>
    </location>
</feature>
<dbReference type="AlphaFoldDB" id="A0A2S1KRH4"/>
<reference evidence="3 4" key="1">
    <citation type="submission" date="2017-04" db="EMBL/GenBank/DDBJ databases">
        <title>Weissella cibaria strain m2 complete genome.</title>
        <authorList>
            <person name="Pan Q."/>
            <person name="Tan M."/>
            <person name="Yao F."/>
            <person name="Su S."/>
        </authorList>
    </citation>
    <scope>NUCLEOTIDE SEQUENCE [LARGE SCALE GENOMIC DNA]</scope>
    <source>
        <strain evidence="3 4">M2</strain>
    </source>
</reference>
<dbReference type="CDD" id="cd00118">
    <property type="entry name" value="LysM"/>
    <property type="match status" value="1"/>
</dbReference>
<dbReference type="EMBL" id="CP020928">
    <property type="protein sequence ID" value="AWF95595.1"/>
    <property type="molecule type" value="Genomic_DNA"/>
</dbReference>
<dbReference type="SMART" id="SM00257">
    <property type="entry name" value="LysM"/>
    <property type="match status" value="1"/>
</dbReference>
<evidence type="ECO:0000259" key="2">
    <source>
        <dbReference type="PROSITE" id="PS51782"/>
    </source>
</evidence>
<dbReference type="CDD" id="cd12935">
    <property type="entry name" value="LEM_like"/>
    <property type="match status" value="1"/>
</dbReference>
<gene>
    <name evidence="3" type="ORF">B6254_1189</name>
</gene>
<proteinExistence type="predicted"/>
<feature type="region of interest" description="Disordered" evidence="1">
    <location>
        <begin position="36"/>
        <end position="118"/>
    </location>
</feature>
<evidence type="ECO:0000313" key="4">
    <source>
        <dbReference type="Proteomes" id="UP000244870"/>
    </source>
</evidence>
<name>A0A2S1KRH4_9LACO</name>
<dbReference type="Pfam" id="PF12949">
    <property type="entry name" value="HeH"/>
    <property type="match status" value="1"/>
</dbReference>
<dbReference type="Gene3D" id="3.10.350.10">
    <property type="entry name" value="LysM domain"/>
    <property type="match status" value="1"/>
</dbReference>
<sequence length="185" mass="19827">MDVVTDKNTVTEIKSWLDEHGIEYPSGAQKADLLKLVPGEPQDDIDKAEIEAVEAPQSEADTSSTTSSASSAPVSEASVAQSDVPESSSAAVQPESPAEVEPAQPEAPVNKDNSGYDPNIPMWEQMLVKEPESYVPEPVVPTYIVKPGDKLVDIATKHNMAYARLKKLNGLTVDYVAPGRVLKLA</sequence>
<accession>A0A2S1KRH4</accession>
<organism evidence="3 4">
    <name type="scientific">Weissella cibaria</name>
    <dbReference type="NCBI Taxonomy" id="137591"/>
    <lineage>
        <taxon>Bacteria</taxon>
        <taxon>Bacillati</taxon>
        <taxon>Bacillota</taxon>
        <taxon>Bacilli</taxon>
        <taxon>Lactobacillales</taxon>
        <taxon>Lactobacillaceae</taxon>
        <taxon>Weissella</taxon>
    </lineage>
</organism>
<protein>
    <recommendedName>
        <fullName evidence="2">LysM domain-containing protein</fullName>
    </recommendedName>
</protein>
<feature type="domain" description="LysM" evidence="2">
    <location>
        <begin position="141"/>
        <end position="184"/>
    </location>
</feature>
<dbReference type="InterPro" id="IPR025856">
    <property type="entry name" value="HeH/LEM_domain"/>
</dbReference>
<feature type="compositionally biased region" description="Low complexity" evidence="1">
    <location>
        <begin position="90"/>
        <end position="108"/>
    </location>
</feature>
<dbReference type="InterPro" id="IPR018392">
    <property type="entry name" value="LysM"/>
</dbReference>
<dbReference type="Gene3D" id="1.10.720.30">
    <property type="entry name" value="SAP domain"/>
    <property type="match status" value="1"/>
</dbReference>
<dbReference type="Pfam" id="PF01476">
    <property type="entry name" value="LysM"/>
    <property type="match status" value="1"/>
</dbReference>
<dbReference type="InterPro" id="IPR036779">
    <property type="entry name" value="LysM_dom_sf"/>
</dbReference>
<evidence type="ECO:0000256" key="1">
    <source>
        <dbReference type="SAM" id="MobiDB-lite"/>
    </source>
</evidence>
<dbReference type="InterPro" id="IPR036361">
    <property type="entry name" value="SAP_dom_sf"/>
</dbReference>
<dbReference type="SUPFAM" id="SSF54106">
    <property type="entry name" value="LysM domain"/>
    <property type="match status" value="1"/>
</dbReference>
<dbReference type="RefSeq" id="WP_423242388.1">
    <property type="nucleotide sequence ID" value="NZ_CP020928.1"/>
</dbReference>
<dbReference type="Proteomes" id="UP000244870">
    <property type="component" value="Chromosome"/>
</dbReference>
<evidence type="ECO:0000313" key="3">
    <source>
        <dbReference type="EMBL" id="AWF95595.1"/>
    </source>
</evidence>